<dbReference type="GO" id="GO:0004842">
    <property type="term" value="F:ubiquitin-protein transferase activity"/>
    <property type="evidence" value="ECO:0007669"/>
    <property type="project" value="TreeGrafter"/>
</dbReference>
<dbReference type="AlphaFoldDB" id="A0A6C1U0M3"/>
<dbReference type="Pfam" id="PF12796">
    <property type="entry name" value="Ank_2"/>
    <property type="match status" value="2"/>
</dbReference>
<feature type="repeat" description="ANK" evidence="3">
    <location>
        <begin position="84"/>
        <end position="116"/>
    </location>
</feature>
<dbReference type="Proteomes" id="UP000218080">
    <property type="component" value="Unassembled WGS sequence"/>
</dbReference>
<dbReference type="SUPFAM" id="SSF48403">
    <property type="entry name" value="Ankyrin repeat"/>
    <property type="match status" value="1"/>
</dbReference>
<dbReference type="Gene3D" id="1.25.40.20">
    <property type="entry name" value="Ankyrin repeat-containing domain"/>
    <property type="match status" value="3"/>
</dbReference>
<feature type="repeat" description="ANK" evidence="3">
    <location>
        <begin position="18"/>
        <end position="50"/>
    </location>
</feature>
<evidence type="ECO:0000256" key="1">
    <source>
        <dbReference type="ARBA" id="ARBA00022737"/>
    </source>
</evidence>
<dbReference type="InterPro" id="IPR036770">
    <property type="entry name" value="Ankyrin_rpt-contain_sf"/>
</dbReference>
<dbReference type="PANTHER" id="PTHR24171">
    <property type="entry name" value="ANKYRIN REPEAT DOMAIN-CONTAINING PROTEIN 39-RELATED"/>
    <property type="match status" value="1"/>
</dbReference>
<evidence type="ECO:0000256" key="2">
    <source>
        <dbReference type="ARBA" id="ARBA00023043"/>
    </source>
</evidence>
<feature type="repeat" description="ANK" evidence="3">
    <location>
        <begin position="150"/>
        <end position="187"/>
    </location>
</feature>
<dbReference type="SMART" id="SM00248">
    <property type="entry name" value="ANK"/>
    <property type="match status" value="5"/>
</dbReference>
<dbReference type="InterPro" id="IPR002110">
    <property type="entry name" value="Ankyrin_rpt"/>
</dbReference>
<name>A0A6C1U0M3_WOLPI</name>
<dbReference type="PANTHER" id="PTHR24171:SF8">
    <property type="entry name" value="BRCA1-ASSOCIATED RING DOMAIN PROTEIN 1"/>
    <property type="match status" value="1"/>
</dbReference>
<evidence type="ECO:0000313" key="4">
    <source>
        <dbReference type="EMBL" id="TVS92941.1"/>
    </source>
</evidence>
<comment type="caution">
    <text evidence="4">The sequence shown here is derived from an EMBL/GenBank/DDBJ whole genome shotgun (WGS) entry which is preliminary data.</text>
</comment>
<dbReference type="GO" id="GO:0085020">
    <property type="term" value="P:protein K6-linked ubiquitination"/>
    <property type="evidence" value="ECO:0007669"/>
    <property type="project" value="TreeGrafter"/>
</dbReference>
<evidence type="ECO:0000256" key="3">
    <source>
        <dbReference type="PROSITE-ProRule" id="PRU00023"/>
    </source>
</evidence>
<keyword evidence="1" id="KW-0677">Repeat</keyword>
<feature type="repeat" description="ANK" evidence="3">
    <location>
        <begin position="117"/>
        <end position="149"/>
    </location>
</feature>
<keyword evidence="2 3" id="KW-0040">ANK repeat</keyword>
<gene>
    <name evidence="4" type="ORF">COM42_005145</name>
</gene>
<accession>A0A6C1U0M3</accession>
<dbReference type="Pfam" id="PF00023">
    <property type="entry name" value="Ank"/>
    <property type="match status" value="1"/>
</dbReference>
<proteinExistence type="predicted"/>
<protein>
    <submittedName>
        <fullName evidence="4">Uncharacterized protein</fullName>
    </submittedName>
</protein>
<sequence length="253" mass="28333">LEKLKENSFRKIDERGKDGNTVLHLAAYLSDEKAIKLLIEKGAEINIENNNGDRPLHLAAFYGKVENVKVLIEGGANVNAMDDGGYTALHSASLMSCEKTVRELIKAGSNVNTGNYIGRTPLHSAVFMREIGNVRAILEAGGDVNARDHEGYTPLHIACKTGAKGRITKEIIKELVKAGAKVDQELALHQCITRELLEKLKELSERTVDAIFSLDLKEKGERRFEEIREKLEHWSMMEVEKELEDIDEKIKEL</sequence>
<dbReference type="PROSITE" id="PS50088">
    <property type="entry name" value="ANK_REPEAT"/>
    <property type="match status" value="5"/>
</dbReference>
<feature type="non-terminal residue" evidence="4">
    <location>
        <position position="1"/>
    </location>
</feature>
<feature type="repeat" description="ANK" evidence="3">
    <location>
        <begin position="51"/>
        <end position="83"/>
    </location>
</feature>
<reference evidence="4" key="1">
    <citation type="submission" date="2019-07" db="EMBL/GenBank/DDBJ databases">
        <title>Genome assemblies of Wolbachia strains wAlbA and wAlbB in wild caught Aedes albopictus specimens.</title>
        <authorList>
            <person name="Kulkarni A."/>
            <person name="Yu W."/>
            <person name="Xue R.-D."/>
            <person name="Ma Y."/>
            <person name="Xu J."/>
        </authorList>
    </citation>
    <scope>NUCLEOTIDE SEQUENCE</scope>
    <source>
        <strain evidence="4">HN2016</strain>
    </source>
</reference>
<organism evidence="4">
    <name type="scientific">Wolbachia pipientis</name>
    <dbReference type="NCBI Taxonomy" id="955"/>
    <lineage>
        <taxon>Bacteria</taxon>
        <taxon>Pseudomonadati</taxon>
        <taxon>Pseudomonadota</taxon>
        <taxon>Alphaproteobacteria</taxon>
        <taxon>Rickettsiales</taxon>
        <taxon>Anaplasmataceae</taxon>
        <taxon>Wolbachieae</taxon>
        <taxon>Wolbachia</taxon>
    </lineage>
</organism>
<dbReference type="EMBL" id="NWVJ02000322">
    <property type="protein sequence ID" value="TVS92941.1"/>
    <property type="molecule type" value="Genomic_DNA"/>
</dbReference>
<dbReference type="PROSITE" id="PS50297">
    <property type="entry name" value="ANK_REP_REGION"/>
    <property type="match status" value="5"/>
</dbReference>